<comment type="caution">
    <text evidence="3">The sequence shown here is derived from an EMBL/GenBank/DDBJ whole genome shotgun (WGS) entry which is preliminary data.</text>
</comment>
<dbReference type="Proteomes" id="UP001165542">
    <property type="component" value="Unassembled WGS sequence"/>
</dbReference>
<feature type="domain" description="DUF1468" evidence="2">
    <location>
        <begin position="12"/>
        <end position="158"/>
    </location>
</feature>
<keyword evidence="1" id="KW-0472">Membrane</keyword>
<accession>A0ABT2EC36</accession>
<dbReference type="Pfam" id="PF07331">
    <property type="entry name" value="TctB"/>
    <property type="match status" value="1"/>
</dbReference>
<feature type="transmembrane region" description="Helical" evidence="1">
    <location>
        <begin position="134"/>
        <end position="153"/>
    </location>
</feature>
<name>A0ABT2EC36_9GAMM</name>
<reference evidence="3" key="1">
    <citation type="submission" date="2021-11" db="EMBL/GenBank/DDBJ databases">
        <title>Halomonas sp., isolated from a coastal aquaculture zone in Dongshan Bay.</title>
        <authorList>
            <person name="Lin W."/>
        </authorList>
    </citation>
    <scope>NUCLEOTIDE SEQUENCE</scope>
    <source>
        <strain evidence="3">Yzlin-01</strain>
    </source>
</reference>
<keyword evidence="1" id="KW-0812">Transmembrane</keyword>
<evidence type="ECO:0000256" key="1">
    <source>
        <dbReference type="SAM" id="Phobius"/>
    </source>
</evidence>
<gene>
    <name evidence="3" type="ORF">LLY24_07230</name>
</gene>
<dbReference type="RefSeq" id="WP_259035617.1">
    <property type="nucleotide sequence ID" value="NZ_JAJISC010000003.1"/>
</dbReference>
<organism evidence="3 4">
    <name type="scientific">Halomonas dongshanensis</name>
    <dbReference type="NCBI Taxonomy" id="2890835"/>
    <lineage>
        <taxon>Bacteria</taxon>
        <taxon>Pseudomonadati</taxon>
        <taxon>Pseudomonadota</taxon>
        <taxon>Gammaproteobacteria</taxon>
        <taxon>Oceanospirillales</taxon>
        <taxon>Halomonadaceae</taxon>
        <taxon>Halomonas</taxon>
    </lineage>
</organism>
<keyword evidence="4" id="KW-1185">Reference proteome</keyword>
<dbReference type="EMBL" id="JAJISC010000003">
    <property type="protein sequence ID" value="MCS2609105.1"/>
    <property type="molecule type" value="Genomic_DNA"/>
</dbReference>
<proteinExistence type="predicted"/>
<evidence type="ECO:0000259" key="2">
    <source>
        <dbReference type="Pfam" id="PF07331"/>
    </source>
</evidence>
<sequence>MGVWRGACVAVLFGIVLLVLIPVYVPRPSFIPGFAPPPDMWPRTVSGLGLALGLLLVALSFSKRAEAIADPESASVLRGEAPKATLLLRFALAVAAFVLYALLVPFLGFLLTSILMLLLMLAMTGYARARLPVSLALAIGLPVALFFFFSSALRTRFPVGSLLRALGF</sequence>
<keyword evidence="1" id="KW-1133">Transmembrane helix</keyword>
<evidence type="ECO:0000313" key="3">
    <source>
        <dbReference type="EMBL" id="MCS2609105.1"/>
    </source>
</evidence>
<feature type="transmembrane region" description="Helical" evidence="1">
    <location>
        <begin position="45"/>
        <end position="65"/>
    </location>
</feature>
<dbReference type="InterPro" id="IPR009936">
    <property type="entry name" value="DUF1468"/>
</dbReference>
<feature type="transmembrane region" description="Helical" evidence="1">
    <location>
        <begin position="109"/>
        <end position="127"/>
    </location>
</feature>
<feature type="transmembrane region" description="Helical" evidence="1">
    <location>
        <begin position="7"/>
        <end position="25"/>
    </location>
</feature>
<evidence type="ECO:0000313" key="4">
    <source>
        <dbReference type="Proteomes" id="UP001165542"/>
    </source>
</evidence>
<protein>
    <submittedName>
        <fullName evidence="3">Tripartite tricarboxylate transporter TctB family protein</fullName>
    </submittedName>
</protein>